<protein>
    <submittedName>
        <fullName evidence="9">Uncharacterized protein</fullName>
    </submittedName>
</protein>
<keyword evidence="3" id="KW-0812">Transmembrane</keyword>
<dbReference type="GO" id="GO:0016020">
    <property type="term" value="C:membrane"/>
    <property type="evidence" value="ECO:0007669"/>
    <property type="project" value="UniProtKB-SubCell"/>
</dbReference>
<evidence type="ECO:0000256" key="7">
    <source>
        <dbReference type="ARBA" id="ARBA00023170"/>
    </source>
</evidence>
<dbReference type="GO" id="GO:0007165">
    <property type="term" value="P:signal transduction"/>
    <property type="evidence" value="ECO:0007669"/>
    <property type="project" value="UniProtKB-KW"/>
</dbReference>
<organism evidence="9 10">
    <name type="scientific">Cryptotermes secundus</name>
    <dbReference type="NCBI Taxonomy" id="105785"/>
    <lineage>
        <taxon>Eukaryota</taxon>
        <taxon>Metazoa</taxon>
        <taxon>Ecdysozoa</taxon>
        <taxon>Arthropoda</taxon>
        <taxon>Hexapoda</taxon>
        <taxon>Insecta</taxon>
        <taxon>Pterygota</taxon>
        <taxon>Neoptera</taxon>
        <taxon>Polyneoptera</taxon>
        <taxon>Dictyoptera</taxon>
        <taxon>Blattodea</taxon>
        <taxon>Blattoidea</taxon>
        <taxon>Termitoidae</taxon>
        <taxon>Kalotermitidae</taxon>
        <taxon>Cryptotermitinae</taxon>
        <taxon>Cryptotermes</taxon>
    </lineage>
</organism>
<comment type="caution">
    <text evidence="9">The sequence shown here is derived from an EMBL/GenBank/DDBJ whole genome shotgun (WGS) entry which is preliminary data.</text>
</comment>
<evidence type="ECO:0000313" key="10">
    <source>
        <dbReference type="Proteomes" id="UP000235965"/>
    </source>
</evidence>
<dbReference type="Proteomes" id="UP000235965">
    <property type="component" value="Unassembled WGS sequence"/>
</dbReference>
<evidence type="ECO:0000256" key="3">
    <source>
        <dbReference type="ARBA" id="ARBA00022692"/>
    </source>
</evidence>
<feature type="non-terminal residue" evidence="9">
    <location>
        <position position="70"/>
    </location>
</feature>
<gene>
    <name evidence="9" type="ORF">B7P43_G10480</name>
</gene>
<sequence length="70" mass="8065">QSAEVERAVSGSGWYNRSESFKRMVRLVIARAQRPVSLTAGKLYIVSMETFAKVSNRTHTHTHIYRVFHD</sequence>
<dbReference type="AlphaFoldDB" id="A0A2J7QL21"/>
<dbReference type="GO" id="GO:0005549">
    <property type="term" value="F:odorant binding"/>
    <property type="evidence" value="ECO:0007669"/>
    <property type="project" value="InterPro"/>
</dbReference>
<evidence type="ECO:0000256" key="8">
    <source>
        <dbReference type="ARBA" id="ARBA00023224"/>
    </source>
</evidence>
<dbReference type="GO" id="GO:0004984">
    <property type="term" value="F:olfactory receptor activity"/>
    <property type="evidence" value="ECO:0007669"/>
    <property type="project" value="InterPro"/>
</dbReference>
<evidence type="ECO:0000313" key="9">
    <source>
        <dbReference type="EMBL" id="PNF29258.1"/>
    </source>
</evidence>
<keyword evidence="7" id="KW-0675">Receptor</keyword>
<keyword evidence="2" id="KW-0716">Sensory transduction</keyword>
<keyword evidence="4" id="KW-0552">Olfaction</keyword>
<dbReference type="EMBL" id="NEVH01013255">
    <property type="protein sequence ID" value="PNF29258.1"/>
    <property type="molecule type" value="Genomic_DNA"/>
</dbReference>
<proteinExistence type="predicted"/>
<dbReference type="OrthoDB" id="7677057at2759"/>
<dbReference type="InterPro" id="IPR004117">
    <property type="entry name" value="7tm6_olfct_rcpt"/>
</dbReference>
<evidence type="ECO:0000256" key="6">
    <source>
        <dbReference type="ARBA" id="ARBA00023136"/>
    </source>
</evidence>
<evidence type="ECO:0000256" key="2">
    <source>
        <dbReference type="ARBA" id="ARBA00022606"/>
    </source>
</evidence>
<dbReference type="InParanoid" id="A0A2J7QL21"/>
<keyword evidence="6" id="KW-0472">Membrane</keyword>
<accession>A0A2J7QL21</accession>
<dbReference type="Pfam" id="PF02949">
    <property type="entry name" value="7tm_6"/>
    <property type="match status" value="1"/>
</dbReference>
<keyword evidence="8" id="KW-0807">Transducer</keyword>
<evidence type="ECO:0000256" key="5">
    <source>
        <dbReference type="ARBA" id="ARBA00022989"/>
    </source>
</evidence>
<feature type="non-terminal residue" evidence="9">
    <location>
        <position position="1"/>
    </location>
</feature>
<keyword evidence="5" id="KW-1133">Transmembrane helix</keyword>
<comment type="subcellular location">
    <subcellularLocation>
        <location evidence="1">Membrane</location>
        <topology evidence="1">Multi-pass membrane protein</topology>
    </subcellularLocation>
</comment>
<evidence type="ECO:0000256" key="4">
    <source>
        <dbReference type="ARBA" id="ARBA00022725"/>
    </source>
</evidence>
<evidence type="ECO:0000256" key="1">
    <source>
        <dbReference type="ARBA" id="ARBA00004141"/>
    </source>
</evidence>
<name>A0A2J7QL21_9NEOP</name>
<reference evidence="9 10" key="1">
    <citation type="submission" date="2017-12" db="EMBL/GenBank/DDBJ databases">
        <title>Hemimetabolous genomes reveal molecular basis of termite eusociality.</title>
        <authorList>
            <person name="Harrison M.C."/>
            <person name="Jongepier E."/>
            <person name="Robertson H.M."/>
            <person name="Arning N."/>
            <person name="Bitard-Feildel T."/>
            <person name="Chao H."/>
            <person name="Childers C.P."/>
            <person name="Dinh H."/>
            <person name="Doddapaneni H."/>
            <person name="Dugan S."/>
            <person name="Gowin J."/>
            <person name="Greiner C."/>
            <person name="Han Y."/>
            <person name="Hu H."/>
            <person name="Hughes D.S.T."/>
            <person name="Huylmans A.-K."/>
            <person name="Kemena C."/>
            <person name="Kremer L.P.M."/>
            <person name="Lee S.L."/>
            <person name="Lopez-Ezquerra A."/>
            <person name="Mallet L."/>
            <person name="Monroy-Kuhn J.M."/>
            <person name="Moser A."/>
            <person name="Murali S.C."/>
            <person name="Muzny D.M."/>
            <person name="Otani S."/>
            <person name="Piulachs M.-D."/>
            <person name="Poelchau M."/>
            <person name="Qu J."/>
            <person name="Schaub F."/>
            <person name="Wada-Katsumata A."/>
            <person name="Worley K.C."/>
            <person name="Xie Q."/>
            <person name="Ylla G."/>
            <person name="Poulsen M."/>
            <person name="Gibbs R.A."/>
            <person name="Schal C."/>
            <person name="Richards S."/>
            <person name="Belles X."/>
            <person name="Korb J."/>
            <person name="Bornberg-Bauer E."/>
        </authorList>
    </citation>
    <scope>NUCLEOTIDE SEQUENCE [LARGE SCALE GENOMIC DNA]</scope>
    <source>
        <tissue evidence="9">Whole body</tissue>
    </source>
</reference>
<keyword evidence="10" id="KW-1185">Reference proteome</keyword>